<dbReference type="Pfam" id="PF14501">
    <property type="entry name" value="HATPase_c_5"/>
    <property type="match status" value="1"/>
</dbReference>
<evidence type="ECO:0000256" key="1">
    <source>
        <dbReference type="SAM" id="Phobius"/>
    </source>
</evidence>
<comment type="caution">
    <text evidence="3">The sequence shown here is derived from an EMBL/GenBank/DDBJ whole genome shotgun (WGS) entry which is preliminary data.</text>
</comment>
<dbReference type="RefSeq" id="WP_004075135.1">
    <property type="nucleotide sequence ID" value="NZ_CASCYM010000002.1"/>
</dbReference>
<feature type="transmembrane region" description="Helical" evidence="1">
    <location>
        <begin position="119"/>
        <end position="144"/>
    </location>
</feature>
<feature type="transmembrane region" description="Helical" evidence="1">
    <location>
        <begin position="40"/>
        <end position="57"/>
    </location>
</feature>
<accession>A0A9X5H580</accession>
<feature type="transmembrane region" description="Helical" evidence="1">
    <location>
        <begin position="6"/>
        <end position="28"/>
    </location>
</feature>
<sequence length="419" mass="48494">MTSMIQIFFGLADLASLVGCAWIIIRSIPSDREESRWKKILGWMGYAAVTVFVPMFWRNDTLTMGAVCLYYVVMARLLYFRGRQGIAYQIIFCVILLATELTGTFAARHVWLVMQLEGIVVYSVLVVSRVFLLLVGTLILRMIIRRRLADVQYIKIHGMVIVPVASMVLLFLYLVASDIFLVRYGYYWIVIYAALLLVINLYCLYFWYDVAKSGELKHSLLMMQQQRELTLQYYEELEENYNRSRKIIHDIRNHLHVIEQSSRIEDRPYIEDVHAMLNSMGMKFYTENRMLNIVLNDKLKTFSQDQVQCSLGGVGLDFISDLDITTIFANLLDNAAEEGRGKAEFWLRIRAEQIQDFILVKMENPYAECPANGRSSKPGHEGLGLQNVRQALEKYQGEMEIRKEEGIFSVTLLFAVQEE</sequence>
<reference evidence="3 4" key="1">
    <citation type="submission" date="2019-07" db="EMBL/GenBank/DDBJ databases">
        <title>Draft genome sequences of 15 bacterial species constituting the stable defined intestinal microbiota of the GM15 gnotobiotic mouse model.</title>
        <authorList>
            <person name="Elie C."/>
            <person name="Mathieu A."/>
            <person name="Saliou A."/>
            <person name="Darnaud M."/>
            <person name="Leulier F."/>
            <person name="Tamellini A."/>
        </authorList>
    </citation>
    <scope>NUCLEOTIDE SEQUENCE [LARGE SCALE GENOMIC DNA]</scope>
    <source>
        <strain evidence="4">ASF 502</strain>
    </source>
</reference>
<dbReference type="Gene3D" id="3.30.565.10">
    <property type="entry name" value="Histidine kinase-like ATPase, C-terminal domain"/>
    <property type="match status" value="1"/>
</dbReference>
<dbReference type="SUPFAM" id="SSF55874">
    <property type="entry name" value="ATPase domain of HSP90 chaperone/DNA topoisomerase II/histidine kinase"/>
    <property type="match status" value="1"/>
</dbReference>
<dbReference type="EMBL" id="VIRB01000077">
    <property type="protein sequence ID" value="NDO69607.1"/>
    <property type="molecule type" value="Genomic_DNA"/>
</dbReference>
<keyword evidence="1" id="KW-1133">Transmembrane helix</keyword>
<feature type="transmembrane region" description="Helical" evidence="1">
    <location>
        <begin position="63"/>
        <end position="79"/>
    </location>
</feature>
<keyword evidence="1" id="KW-0472">Membrane</keyword>
<name>A0A9X5H580_9FIRM</name>
<dbReference type="InterPro" id="IPR036890">
    <property type="entry name" value="HATPase_C_sf"/>
</dbReference>
<feature type="transmembrane region" description="Helical" evidence="1">
    <location>
        <begin position="186"/>
        <end position="208"/>
    </location>
</feature>
<evidence type="ECO:0000259" key="2">
    <source>
        <dbReference type="Pfam" id="PF14501"/>
    </source>
</evidence>
<protein>
    <submittedName>
        <fullName evidence="3">GHKL domain-containing protein</fullName>
    </submittedName>
</protein>
<dbReference type="InterPro" id="IPR032834">
    <property type="entry name" value="NatK-like_C"/>
</dbReference>
<dbReference type="AlphaFoldDB" id="A0A9X5H580"/>
<feature type="transmembrane region" description="Helical" evidence="1">
    <location>
        <begin position="156"/>
        <end position="174"/>
    </location>
</feature>
<dbReference type="OrthoDB" id="9813149at2"/>
<evidence type="ECO:0000313" key="4">
    <source>
        <dbReference type="Proteomes" id="UP000474104"/>
    </source>
</evidence>
<feature type="domain" description="Sensor histidine kinase NatK-like C-terminal" evidence="2">
    <location>
        <begin position="322"/>
        <end position="414"/>
    </location>
</feature>
<feature type="transmembrane region" description="Helical" evidence="1">
    <location>
        <begin position="86"/>
        <end position="107"/>
    </location>
</feature>
<organism evidence="3 4">
    <name type="scientific">Schaedlerella arabinosiphila</name>
    <dbReference type="NCBI Taxonomy" id="2044587"/>
    <lineage>
        <taxon>Bacteria</taxon>
        <taxon>Bacillati</taxon>
        <taxon>Bacillota</taxon>
        <taxon>Clostridia</taxon>
        <taxon>Lachnospirales</taxon>
        <taxon>Lachnospiraceae</taxon>
        <taxon>Schaedlerella</taxon>
    </lineage>
</organism>
<keyword evidence="1" id="KW-0812">Transmembrane</keyword>
<gene>
    <name evidence="3" type="ORF">FMM80_13310</name>
</gene>
<proteinExistence type="predicted"/>
<dbReference type="Proteomes" id="UP000474104">
    <property type="component" value="Unassembled WGS sequence"/>
</dbReference>
<evidence type="ECO:0000313" key="3">
    <source>
        <dbReference type="EMBL" id="NDO69607.1"/>
    </source>
</evidence>